<dbReference type="AlphaFoldDB" id="A0A1Q8YBV7"/>
<name>A0A1Q8YBV7_9BURK</name>
<accession>A0A1Q8YBV7</accession>
<dbReference type="RefSeq" id="WP_075587419.1">
    <property type="nucleotide sequence ID" value="NZ_MSYM01000016.1"/>
</dbReference>
<feature type="chain" id="PRO_5013271612" evidence="1">
    <location>
        <begin position="22"/>
        <end position="122"/>
    </location>
</feature>
<feature type="signal peptide" evidence="1">
    <location>
        <begin position="1"/>
        <end position="21"/>
    </location>
</feature>
<evidence type="ECO:0000256" key="1">
    <source>
        <dbReference type="SAM" id="SignalP"/>
    </source>
</evidence>
<sequence>MFRNKLSIVTFLLAIGLQSGCATKPSTIYQWEGYQTNVDAYFRGDKVSATEQTQRMEEDLKKIRASGGKPPPGYNAHLGLLYGQQGDLDLFAQQMVAEKNQFPESETFVDFLLRNFKKKEVK</sequence>
<organism evidence="2 3">
    <name type="scientific">Rhodoferax antarcticus ANT.BR</name>
    <dbReference type="NCBI Taxonomy" id="1111071"/>
    <lineage>
        <taxon>Bacteria</taxon>
        <taxon>Pseudomonadati</taxon>
        <taxon>Pseudomonadota</taxon>
        <taxon>Betaproteobacteria</taxon>
        <taxon>Burkholderiales</taxon>
        <taxon>Comamonadaceae</taxon>
        <taxon>Rhodoferax</taxon>
    </lineage>
</organism>
<evidence type="ECO:0000313" key="3">
    <source>
        <dbReference type="Proteomes" id="UP000185911"/>
    </source>
</evidence>
<protein>
    <submittedName>
        <fullName evidence="2">Putative lipoprotein</fullName>
    </submittedName>
</protein>
<proteinExistence type="predicted"/>
<reference evidence="2 3" key="1">
    <citation type="submission" date="2017-01" db="EMBL/GenBank/DDBJ databases">
        <title>Genome sequence of Rhodoferax antarcticus ANT.BR, a psychrophilic purple nonsulfur bacterium from an Antarctic microbial mat.</title>
        <authorList>
            <person name="Baker J."/>
            <person name="Riester C."/>
            <person name="Skinner B."/>
            <person name="Newell A."/>
            <person name="Swingley W."/>
            <person name="Madigan M."/>
            <person name="Jung D."/>
            <person name="Asao M."/>
            <person name="Chen M."/>
            <person name="Loughlin P."/>
            <person name="Pan H."/>
            <person name="Lin S."/>
            <person name="Li N."/>
            <person name="Shaw J."/>
            <person name="Prado M."/>
            <person name="Sherman C."/>
            <person name="Li X."/>
            <person name="Tang J."/>
            <person name="Blankenship R."/>
            <person name="Zhao T."/>
            <person name="Touchman J."/>
            <person name="Sattley M."/>
        </authorList>
    </citation>
    <scope>NUCLEOTIDE SEQUENCE [LARGE SCALE GENOMIC DNA]</scope>
    <source>
        <strain evidence="2 3">ANT.BR</strain>
    </source>
</reference>
<dbReference type="Pfam" id="PF16068">
    <property type="entry name" value="DUF4810"/>
    <property type="match status" value="1"/>
</dbReference>
<dbReference type="Proteomes" id="UP000185911">
    <property type="component" value="Unassembled WGS sequence"/>
</dbReference>
<keyword evidence="2" id="KW-0449">Lipoprotein</keyword>
<dbReference type="PIRSF" id="PIRSF020555">
    <property type="entry name" value="UCP020555"/>
    <property type="match status" value="1"/>
</dbReference>
<comment type="caution">
    <text evidence="2">The sequence shown here is derived from an EMBL/GenBank/DDBJ whole genome shotgun (WGS) entry which is preliminary data.</text>
</comment>
<dbReference type="InterPro" id="IPR014508">
    <property type="entry name" value="UCP020555_TPR-like"/>
</dbReference>
<keyword evidence="1" id="KW-0732">Signal</keyword>
<keyword evidence="3" id="KW-1185">Reference proteome</keyword>
<evidence type="ECO:0000313" key="2">
    <source>
        <dbReference type="EMBL" id="OLP05571.1"/>
    </source>
</evidence>
<dbReference type="EMBL" id="MSYM01000016">
    <property type="protein sequence ID" value="OLP05571.1"/>
    <property type="molecule type" value="Genomic_DNA"/>
</dbReference>
<dbReference type="STRING" id="81479.RA876_10175"/>
<gene>
    <name evidence="2" type="ORF">BLL52_3239</name>
</gene>